<evidence type="ECO:0000256" key="2">
    <source>
        <dbReference type="ARBA" id="ARBA00022737"/>
    </source>
</evidence>
<evidence type="ECO:0000256" key="3">
    <source>
        <dbReference type="ARBA" id="ARBA00022771"/>
    </source>
</evidence>
<feature type="compositionally biased region" description="Low complexity" evidence="6">
    <location>
        <begin position="76"/>
        <end position="89"/>
    </location>
</feature>
<proteinExistence type="predicted"/>
<dbReference type="PANTHER" id="PTHR23235:SF120">
    <property type="entry name" value="KRUPPEL-LIKE FACTOR 15"/>
    <property type="match status" value="1"/>
</dbReference>
<dbReference type="AlphaFoldDB" id="A0A653BSI4"/>
<protein>
    <recommendedName>
        <fullName evidence="7">C2H2-type domain-containing protein</fullName>
    </recommendedName>
</protein>
<gene>
    <name evidence="8" type="ORF">CALMAC_LOCUS3018</name>
</gene>
<dbReference type="PANTHER" id="PTHR23235">
    <property type="entry name" value="KRUEPPEL-LIKE TRANSCRIPTION FACTOR"/>
    <property type="match status" value="1"/>
</dbReference>
<dbReference type="OrthoDB" id="3437960at2759"/>
<keyword evidence="9" id="KW-1185">Reference proteome</keyword>
<dbReference type="FunFam" id="3.30.160.60:FF:000295">
    <property type="entry name" value="zinc finger protein 19"/>
    <property type="match status" value="1"/>
</dbReference>
<dbReference type="SUPFAM" id="SSF57667">
    <property type="entry name" value="beta-beta-alpha zinc fingers"/>
    <property type="match status" value="1"/>
</dbReference>
<dbReference type="FunFam" id="3.30.160.60:FF:000557">
    <property type="entry name" value="zinc finger and SCAN domain-containing protein 29"/>
    <property type="match status" value="1"/>
</dbReference>
<name>A0A653BSI4_CALMS</name>
<feature type="domain" description="C2H2-type" evidence="7">
    <location>
        <begin position="44"/>
        <end position="71"/>
    </location>
</feature>
<keyword evidence="1" id="KW-0479">Metal-binding</keyword>
<evidence type="ECO:0000256" key="5">
    <source>
        <dbReference type="PROSITE-ProRule" id="PRU00042"/>
    </source>
</evidence>
<dbReference type="Gene3D" id="3.30.160.60">
    <property type="entry name" value="Classic Zinc Finger"/>
    <property type="match status" value="2"/>
</dbReference>
<sequence>MKLKYHMRNHTGERPYVCNVCGRGFTVNTILLRHMRVHSGERPYVCVICGKAFSQSSTLNTHMKVHSASPKSNSGQLDQQQEQQQASQQRDVMKFQVCAWLS</sequence>
<accession>A0A653BSI4</accession>
<evidence type="ECO:0000259" key="7">
    <source>
        <dbReference type="PROSITE" id="PS50157"/>
    </source>
</evidence>
<evidence type="ECO:0000256" key="6">
    <source>
        <dbReference type="SAM" id="MobiDB-lite"/>
    </source>
</evidence>
<keyword evidence="4" id="KW-0862">Zinc</keyword>
<dbReference type="GO" id="GO:0008270">
    <property type="term" value="F:zinc ion binding"/>
    <property type="evidence" value="ECO:0007669"/>
    <property type="project" value="UniProtKB-KW"/>
</dbReference>
<feature type="domain" description="C2H2-type" evidence="7">
    <location>
        <begin position="16"/>
        <end position="43"/>
    </location>
</feature>
<dbReference type="Pfam" id="PF00096">
    <property type="entry name" value="zf-C2H2"/>
    <property type="match status" value="2"/>
</dbReference>
<dbReference type="SMART" id="SM00355">
    <property type="entry name" value="ZnF_C2H2"/>
    <property type="match status" value="2"/>
</dbReference>
<dbReference type="EMBL" id="CAACVG010003941">
    <property type="protein sequence ID" value="VEN37967.1"/>
    <property type="molecule type" value="Genomic_DNA"/>
</dbReference>
<reference evidence="8 9" key="1">
    <citation type="submission" date="2019-01" db="EMBL/GenBank/DDBJ databases">
        <authorList>
            <person name="Sayadi A."/>
        </authorList>
    </citation>
    <scope>NUCLEOTIDE SEQUENCE [LARGE SCALE GENOMIC DNA]</scope>
</reference>
<dbReference type="PROSITE" id="PS00028">
    <property type="entry name" value="ZINC_FINGER_C2H2_1"/>
    <property type="match status" value="2"/>
</dbReference>
<dbReference type="PROSITE" id="PS50157">
    <property type="entry name" value="ZINC_FINGER_C2H2_2"/>
    <property type="match status" value="2"/>
</dbReference>
<feature type="region of interest" description="Disordered" evidence="6">
    <location>
        <begin position="61"/>
        <end position="90"/>
    </location>
</feature>
<evidence type="ECO:0000313" key="8">
    <source>
        <dbReference type="EMBL" id="VEN37967.1"/>
    </source>
</evidence>
<keyword evidence="2" id="KW-0677">Repeat</keyword>
<evidence type="ECO:0000256" key="4">
    <source>
        <dbReference type="ARBA" id="ARBA00022833"/>
    </source>
</evidence>
<evidence type="ECO:0000313" key="9">
    <source>
        <dbReference type="Proteomes" id="UP000410492"/>
    </source>
</evidence>
<dbReference type="InterPro" id="IPR013087">
    <property type="entry name" value="Znf_C2H2_type"/>
</dbReference>
<dbReference type="GO" id="GO:0000978">
    <property type="term" value="F:RNA polymerase II cis-regulatory region sequence-specific DNA binding"/>
    <property type="evidence" value="ECO:0007669"/>
    <property type="project" value="TreeGrafter"/>
</dbReference>
<dbReference type="GO" id="GO:0000981">
    <property type="term" value="F:DNA-binding transcription factor activity, RNA polymerase II-specific"/>
    <property type="evidence" value="ECO:0007669"/>
    <property type="project" value="TreeGrafter"/>
</dbReference>
<evidence type="ECO:0000256" key="1">
    <source>
        <dbReference type="ARBA" id="ARBA00022723"/>
    </source>
</evidence>
<organism evidence="8 9">
    <name type="scientific">Callosobruchus maculatus</name>
    <name type="common">Southern cowpea weevil</name>
    <name type="synonym">Pulse bruchid</name>
    <dbReference type="NCBI Taxonomy" id="64391"/>
    <lineage>
        <taxon>Eukaryota</taxon>
        <taxon>Metazoa</taxon>
        <taxon>Ecdysozoa</taxon>
        <taxon>Arthropoda</taxon>
        <taxon>Hexapoda</taxon>
        <taxon>Insecta</taxon>
        <taxon>Pterygota</taxon>
        <taxon>Neoptera</taxon>
        <taxon>Endopterygota</taxon>
        <taxon>Coleoptera</taxon>
        <taxon>Polyphaga</taxon>
        <taxon>Cucujiformia</taxon>
        <taxon>Chrysomeloidea</taxon>
        <taxon>Chrysomelidae</taxon>
        <taxon>Bruchinae</taxon>
        <taxon>Bruchini</taxon>
        <taxon>Callosobruchus</taxon>
    </lineage>
</organism>
<dbReference type="Proteomes" id="UP000410492">
    <property type="component" value="Unassembled WGS sequence"/>
</dbReference>
<keyword evidence="3 5" id="KW-0863">Zinc-finger</keyword>
<dbReference type="InterPro" id="IPR036236">
    <property type="entry name" value="Znf_C2H2_sf"/>
</dbReference>